<dbReference type="HOGENOM" id="CLU_163540_0_0_1"/>
<keyword evidence="7" id="KW-0807">Transducer</keyword>
<evidence type="ECO:0000256" key="2">
    <source>
        <dbReference type="ARBA" id="ARBA00007431"/>
    </source>
</evidence>
<dbReference type="GO" id="GO:0031680">
    <property type="term" value="C:G-protein beta/gamma-subunit complex"/>
    <property type="evidence" value="ECO:0007669"/>
    <property type="project" value="EnsemblFungi"/>
</dbReference>
<dbReference type="GO" id="GO:0000750">
    <property type="term" value="P:pheromone-dependent signal transduction involved in conjugation with cellular fusion"/>
    <property type="evidence" value="ECO:0007669"/>
    <property type="project" value="EnsemblFungi"/>
</dbReference>
<dbReference type="OrthoDB" id="19232at2759"/>
<accession>A0A0C7NFX1</accession>
<name>A0A0C7NFX1_9SACH</name>
<keyword evidence="5" id="KW-0472">Membrane</keyword>
<keyword evidence="4" id="KW-0488">Methylation</keyword>
<feature type="coiled-coil region" evidence="10">
    <location>
        <begin position="8"/>
        <end position="35"/>
    </location>
</feature>
<dbReference type="STRING" id="1245769.A0A0C7NFX1"/>
<evidence type="ECO:0000256" key="10">
    <source>
        <dbReference type="SAM" id="Coils"/>
    </source>
</evidence>
<keyword evidence="9" id="KW-0636">Prenylation</keyword>
<dbReference type="GO" id="GO:0120171">
    <property type="term" value="C:Cdc24p-Far1p-Gbetagamma complex"/>
    <property type="evidence" value="ECO:0007669"/>
    <property type="project" value="EnsemblFungi"/>
</dbReference>
<dbReference type="EMBL" id="LN736371">
    <property type="protein sequence ID" value="CEP64576.1"/>
    <property type="molecule type" value="Genomic_DNA"/>
</dbReference>
<feature type="region of interest" description="Disordered" evidence="11">
    <location>
        <begin position="70"/>
        <end position="95"/>
    </location>
</feature>
<evidence type="ECO:0000256" key="7">
    <source>
        <dbReference type="ARBA" id="ARBA00023224"/>
    </source>
</evidence>
<feature type="domain" description="G protein gamma" evidence="12">
    <location>
        <begin position="15"/>
        <end position="79"/>
    </location>
</feature>
<sequence length="95" mass="10739">MEDNDVQLKIQSLKLKRINELNRKLKEELARERITASNACLSIIDYATSHKDYAIPEVWGYPMAGSNPHRTNASGLHRRAHREAGSADNTCCTLM</sequence>
<dbReference type="SMART" id="SM00224">
    <property type="entry name" value="GGL"/>
    <property type="match status" value="1"/>
</dbReference>
<evidence type="ECO:0000256" key="5">
    <source>
        <dbReference type="ARBA" id="ARBA00023136"/>
    </source>
</evidence>
<organism evidence="14 15">
    <name type="scientific">Lachancea lanzarotensis</name>
    <dbReference type="NCBI Taxonomy" id="1245769"/>
    <lineage>
        <taxon>Eukaryota</taxon>
        <taxon>Fungi</taxon>
        <taxon>Dikarya</taxon>
        <taxon>Ascomycota</taxon>
        <taxon>Saccharomycotina</taxon>
        <taxon>Saccharomycetes</taxon>
        <taxon>Saccharomycetales</taxon>
        <taxon>Saccharomycetaceae</taxon>
        <taxon>Lachancea</taxon>
    </lineage>
</organism>
<reference evidence="14 15" key="1">
    <citation type="submission" date="2014-12" db="EMBL/GenBank/DDBJ databases">
        <authorList>
            <person name="Neuveglise Cecile"/>
        </authorList>
    </citation>
    <scope>NUCLEOTIDE SEQUENCE [LARGE SCALE GENOMIC DNA]</scope>
    <source>
        <strain evidence="14 15">CBS 12615</strain>
    </source>
</reference>
<evidence type="ECO:0000313" key="15">
    <source>
        <dbReference type="Proteomes" id="UP000054304"/>
    </source>
</evidence>
<evidence type="ECO:0000259" key="12">
    <source>
        <dbReference type="SMART" id="SM00224"/>
    </source>
</evidence>
<evidence type="ECO:0000256" key="11">
    <source>
        <dbReference type="SAM" id="MobiDB-lite"/>
    </source>
</evidence>
<dbReference type="GO" id="GO:0007186">
    <property type="term" value="P:G protein-coupled receptor signaling pathway"/>
    <property type="evidence" value="ECO:0007669"/>
    <property type="project" value="InterPro"/>
</dbReference>
<dbReference type="SMART" id="SM01224">
    <property type="entry name" value="G_gamma"/>
    <property type="match status" value="1"/>
</dbReference>
<comment type="similarity">
    <text evidence="2">Belongs to the G protein gamma family.</text>
</comment>
<keyword evidence="10" id="KW-0175">Coiled coil</keyword>
<dbReference type="PANTHER" id="PTHR28189:SF1">
    <property type="entry name" value="GUANINE NUCLEOTIDE-BINDING PROTEIN SUBUNIT GAMMA"/>
    <property type="match status" value="1"/>
</dbReference>
<evidence type="ECO:0000256" key="9">
    <source>
        <dbReference type="ARBA" id="ARBA00023289"/>
    </source>
</evidence>
<gene>
    <name evidence="14" type="ORF">LALA0_S12e02102g</name>
</gene>
<evidence type="ECO:0000259" key="13">
    <source>
        <dbReference type="SMART" id="SM01224"/>
    </source>
</evidence>
<feature type="domain" description="G protein gamma" evidence="13">
    <location>
        <begin position="11"/>
        <end position="95"/>
    </location>
</feature>
<evidence type="ECO:0000256" key="1">
    <source>
        <dbReference type="ARBA" id="ARBA00004370"/>
    </source>
</evidence>
<dbReference type="GO" id="GO:0031681">
    <property type="term" value="F:G-protein beta-subunit binding"/>
    <property type="evidence" value="ECO:0007669"/>
    <property type="project" value="EnsemblFungi"/>
</dbReference>
<dbReference type="InterPro" id="IPR041848">
    <property type="entry name" value="Ste18_fungal"/>
</dbReference>
<keyword evidence="6" id="KW-0564">Palmitate</keyword>
<evidence type="ECO:0000256" key="8">
    <source>
        <dbReference type="ARBA" id="ARBA00023288"/>
    </source>
</evidence>
<dbReference type="AlphaFoldDB" id="A0A0C7NFX1"/>
<dbReference type="InterPro" id="IPR036284">
    <property type="entry name" value="GGL_sf"/>
</dbReference>
<evidence type="ECO:0000256" key="3">
    <source>
        <dbReference type="ARBA" id="ARBA00016111"/>
    </source>
</evidence>
<dbReference type="PANTHER" id="PTHR28189">
    <property type="entry name" value="GUANINE NUCLEOTIDE-BINDING PROTEIN SUBUNIT GAMMA"/>
    <property type="match status" value="1"/>
</dbReference>
<dbReference type="RefSeq" id="XP_022630781.1">
    <property type="nucleotide sequence ID" value="XM_022774820.1"/>
</dbReference>
<evidence type="ECO:0000313" key="14">
    <source>
        <dbReference type="EMBL" id="CEP64576.1"/>
    </source>
</evidence>
<comment type="subcellular location">
    <subcellularLocation>
        <location evidence="1">Membrane</location>
    </subcellularLocation>
</comment>
<dbReference type="GeneID" id="34688135"/>
<evidence type="ECO:0000256" key="4">
    <source>
        <dbReference type="ARBA" id="ARBA00022481"/>
    </source>
</evidence>
<protein>
    <recommendedName>
        <fullName evidence="3">Guanine nucleotide-binding protein subunit gamma</fullName>
    </recommendedName>
</protein>
<keyword evidence="8" id="KW-0449">Lipoprotein</keyword>
<dbReference type="Pfam" id="PF00631">
    <property type="entry name" value="G-gamma"/>
    <property type="match status" value="1"/>
</dbReference>
<evidence type="ECO:0000256" key="6">
    <source>
        <dbReference type="ARBA" id="ARBA00023139"/>
    </source>
</evidence>
<dbReference type="GO" id="GO:0005834">
    <property type="term" value="C:heterotrimeric G-protein complex"/>
    <property type="evidence" value="ECO:0007669"/>
    <property type="project" value="EnsemblFungi"/>
</dbReference>
<keyword evidence="15" id="KW-1185">Reference proteome</keyword>
<proteinExistence type="inferred from homology"/>
<dbReference type="Proteomes" id="UP000054304">
    <property type="component" value="Unassembled WGS sequence"/>
</dbReference>
<dbReference type="InterPro" id="IPR015898">
    <property type="entry name" value="G-protein_gamma-like_dom"/>
</dbReference>
<dbReference type="Gene3D" id="4.10.260.10">
    <property type="entry name" value="Transducin (heterotrimeric G protein), gamma chain"/>
    <property type="match status" value="1"/>
</dbReference>